<keyword evidence="2" id="KW-1185">Reference proteome</keyword>
<proteinExistence type="predicted"/>
<sequence>FNKEARQSFYYLWATQNHGRLNAYNHRLALGWRANTDIQVYTGTAGVVHYIRKYTSKAEKRTESFREMLSSVTQHLSATSTTPLFSTVVQLLNKTVGVRNISAQEVLHLLHALPLVRTGRVFQNVDCRPESEHSKAYLFSDSRDYEDGDIVTEKRSLLQKYKERPDALSDVTYLDFCLNHTFVHPFKRRGRNTQSRILLYMPQYKRNKDFENYARVRITLNHPFQDVKSLLALDGNTFNTFSEAYRFCKASYIHKLQDNYYTPELNKVAEDEDLEEIFNNKESDSTSFTKLAIIRPGENRELVGYSIAGQREIDLMKNWLHKDHLDQNHLDPLTYWRKMKLNYPVTIDITTDSTRDQLQSNQRLLYNLFVNHFTAIIGSTKPEQLLVNLDREGGTGKTYIIKVYLLPLLQAIYYQFSK</sequence>
<evidence type="ECO:0000313" key="1">
    <source>
        <dbReference type="EMBL" id="KAF2004978.1"/>
    </source>
</evidence>
<evidence type="ECO:0008006" key="3">
    <source>
        <dbReference type="Google" id="ProtNLM"/>
    </source>
</evidence>
<organism evidence="1 2">
    <name type="scientific">Amniculicola lignicola CBS 123094</name>
    <dbReference type="NCBI Taxonomy" id="1392246"/>
    <lineage>
        <taxon>Eukaryota</taxon>
        <taxon>Fungi</taxon>
        <taxon>Dikarya</taxon>
        <taxon>Ascomycota</taxon>
        <taxon>Pezizomycotina</taxon>
        <taxon>Dothideomycetes</taxon>
        <taxon>Pleosporomycetidae</taxon>
        <taxon>Pleosporales</taxon>
        <taxon>Amniculicolaceae</taxon>
        <taxon>Amniculicola</taxon>
    </lineage>
</organism>
<accession>A0A6A5WV32</accession>
<protein>
    <recommendedName>
        <fullName evidence="3">Helitron helicase-like domain-containing protein</fullName>
    </recommendedName>
</protein>
<dbReference type="InterPro" id="IPR051055">
    <property type="entry name" value="PIF1_helicase"/>
</dbReference>
<dbReference type="PANTHER" id="PTHR47642:SF5">
    <property type="entry name" value="ATP-DEPENDENT DNA HELICASE"/>
    <property type="match status" value="1"/>
</dbReference>
<dbReference type="PANTHER" id="PTHR47642">
    <property type="entry name" value="ATP-DEPENDENT DNA HELICASE"/>
    <property type="match status" value="1"/>
</dbReference>
<evidence type="ECO:0000313" key="2">
    <source>
        <dbReference type="Proteomes" id="UP000799779"/>
    </source>
</evidence>
<dbReference type="EMBL" id="ML977565">
    <property type="protein sequence ID" value="KAF2004978.1"/>
    <property type="molecule type" value="Genomic_DNA"/>
</dbReference>
<name>A0A6A5WV32_9PLEO</name>
<feature type="non-terminal residue" evidence="1">
    <location>
        <position position="1"/>
    </location>
</feature>
<dbReference type="OrthoDB" id="3798483at2759"/>
<dbReference type="AlphaFoldDB" id="A0A6A5WV32"/>
<gene>
    <name evidence="1" type="ORF">P154DRAFT_425445</name>
</gene>
<reference evidence="1" key="1">
    <citation type="journal article" date="2020" name="Stud. Mycol.">
        <title>101 Dothideomycetes genomes: a test case for predicting lifestyles and emergence of pathogens.</title>
        <authorList>
            <person name="Haridas S."/>
            <person name="Albert R."/>
            <person name="Binder M."/>
            <person name="Bloem J."/>
            <person name="Labutti K."/>
            <person name="Salamov A."/>
            <person name="Andreopoulos B."/>
            <person name="Baker S."/>
            <person name="Barry K."/>
            <person name="Bills G."/>
            <person name="Bluhm B."/>
            <person name="Cannon C."/>
            <person name="Castanera R."/>
            <person name="Culley D."/>
            <person name="Daum C."/>
            <person name="Ezra D."/>
            <person name="Gonzalez J."/>
            <person name="Henrissat B."/>
            <person name="Kuo A."/>
            <person name="Liang C."/>
            <person name="Lipzen A."/>
            <person name="Lutzoni F."/>
            <person name="Magnuson J."/>
            <person name="Mondo S."/>
            <person name="Nolan M."/>
            <person name="Ohm R."/>
            <person name="Pangilinan J."/>
            <person name="Park H.-J."/>
            <person name="Ramirez L."/>
            <person name="Alfaro M."/>
            <person name="Sun H."/>
            <person name="Tritt A."/>
            <person name="Yoshinaga Y."/>
            <person name="Zwiers L.-H."/>
            <person name="Turgeon B."/>
            <person name="Goodwin S."/>
            <person name="Spatafora J."/>
            <person name="Crous P."/>
            <person name="Grigoriev I."/>
        </authorList>
    </citation>
    <scope>NUCLEOTIDE SEQUENCE</scope>
    <source>
        <strain evidence="1">CBS 123094</strain>
    </source>
</reference>
<dbReference type="Proteomes" id="UP000799779">
    <property type="component" value="Unassembled WGS sequence"/>
</dbReference>